<organism evidence="6 7">
    <name type="scientific">Streptomyces venetus</name>
    <dbReference type="NCBI Taxonomy" id="1701086"/>
    <lineage>
        <taxon>Bacteria</taxon>
        <taxon>Bacillati</taxon>
        <taxon>Actinomycetota</taxon>
        <taxon>Actinomycetes</taxon>
        <taxon>Kitasatosporales</taxon>
        <taxon>Streptomycetaceae</taxon>
        <taxon>Streptomyces</taxon>
    </lineage>
</organism>
<dbReference type="SMART" id="SM00387">
    <property type="entry name" value="HATPase_c"/>
    <property type="match status" value="1"/>
</dbReference>
<dbReference type="Gene3D" id="3.30.450.40">
    <property type="match status" value="2"/>
</dbReference>
<keyword evidence="7" id="KW-1185">Reference proteome</keyword>
<dbReference type="PANTHER" id="PTHR24421">
    <property type="entry name" value="NITRATE/NITRITE SENSOR PROTEIN NARX-RELATED"/>
    <property type="match status" value="1"/>
</dbReference>
<dbReference type="GO" id="GO:0016301">
    <property type="term" value="F:kinase activity"/>
    <property type="evidence" value="ECO:0007669"/>
    <property type="project" value="UniProtKB-KW"/>
</dbReference>
<dbReference type="InterPro" id="IPR003594">
    <property type="entry name" value="HATPase_dom"/>
</dbReference>
<dbReference type="Pfam" id="PF07730">
    <property type="entry name" value="HisKA_3"/>
    <property type="match status" value="1"/>
</dbReference>
<evidence type="ECO:0000256" key="1">
    <source>
        <dbReference type="ARBA" id="ARBA00022679"/>
    </source>
</evidence>
<dbReference type="InterPro" id="IPR050482">
    <property type="entry name" value="Sensor_HK_TwoCompSys"/>
</dbReference>
<evidence type="ECO:0000313" key="6">
    <source>
        <dbReference type="EMBL" id="GAA4323927.1"/>
    </source>
</evidence>
<dbReference type="SMART" id="SM00065">
    <property type="entry name" value="GAF"/>
    <property type="match status" value="2"/>
</dbReference>
<gene>
    <name evidence="6" type="ORF">GCM10023086_50080</name>
</gene>
<proteinExistence type="predicted"/>
<dbReference type="SUPFAM" id="SSF55781">
    <property type="entry name" value="GAF domain-like"/>
    <property type="match status" value="2"/>
</dbReference>
<accession>A0ABP8GH67</accession>
<evidence type="ECO:0000259" key="5">
    <source>
        <dbReference type="SMART" id="SM00387"/>
    </source>
</evidence>
<protein>
    <submittedName>
        <fullName evidence="6">Two-component system sensor histidine kinase</fullName>
    </submittedName>
</protein>
<dbReference type="Proteomes" id="UP001501115">
    <property type="component" value="Unassembled WGS sequence"/>
</dbReference>
<feature type="domain" description="GAF" evidence="4">
    <location>
        <begin position="222"/>
        <end position="369"/>
    </location>
</feature>
<evidence type="ECO:0000259" key="4">
    <source>
        <dbReference type="SMART" id="SM00065"/>
    </source>
</evidence>
<dbReference type="InterPro" id="IPR011712">
    <property type="entry name" value="Sig_transdc_His_kin_sub3_dim/P"/>
</dbReference>
<dbReference type="InterPro" id="IPR003018">
    <property type="entry name" value="GAF"/>
</dbReference>
<dbReference type="Pfam" id="PF02518">
    <property type="entry name" value="HATPase_c"/>
    <property type="match status" value="1"/>
</dbReference>
<dbReference type="Pfam" id="PF13185">
    <property type="entry name" value="GAF_2"/>
    <property type="match status" value="2"/>
</dbReference>
<reference evidence="7" key="1">
    <citation type="journal article" date="2019" name="Int. J. Syst. Evol. Microbiol.">
        <title>The Global Catalogue of Microorganisms (GCM) 10K type strain sequencing project: providing services to taxonomists for standard genome sequencing and annotation.</title>
        <authorList>
            <consortium name="The Broad Institute Genomics Platform"/>
            <consortium name="The Broad Institute Genome Sequencing Center for Infectious Disease"/>
            <person name="Wu L."/>
            <person name="Ma J."/>
        </authorList>
    </citation>
    <scope>NUCLEOTIDE SEQUENCE [LARGE SCALE GENOMIC DNA]</scope>
    <source>
        <strain evidence="7">JCM 31290</strain>
    </source>
</reference>
<feature type="domain" description="GAF" evidence="4">
    <location>
        <begin position="54"/>
        <end position="201"/>
    </location>
</feature>
<evidence type="ECO:0000256" key="3">
    <source>
        <dbReference type="ARBA" id="ARBA00023012"/>
    </source>
</evidence>
<comment type="caution">
    <text evidence="6">The sequence shown here is derived from an EMBL/GenBank/DDBJ whole genome shotgun (WGS) entry which is preliminary data.</text>
</comment>
<keyword evidence="3" id="KW-0902">Two-component regulatory system</keyword>
<sequence>MSGERPGRSEQHLPKLRLDELLDELQARIDAARGAQGRVHSLLEAVLSVGRELDLAQVLRRIVEAAVVLVDAEYGALGVIGDDRMLSEFHTVGVSEEQRARIGDLPSGHGILGELIRHPEPLRLAEISEHSASYGFPSHHPPMHSFLGVPIRARDRVFGNLYLTEKRGAAEFDAEDESVLSTLAVAAGVAIENARMYEETRLRERWLEASSEVTRALLSGAPGTDVLELIVERARQITDADAGMIAERVPEENALRPLLAVGEGAERRSGLVMSGQDGFVNAVLTTAEPVVSTDVREDPRTSRDAPQWAGLGPVVGVPLEAGGKAGGVLLLGRAAGRTPFTDSDTRPLLGFAGQAALALELAERRRDAEQIALLRDRDRIARDLHDLAIQRLFAAGMTLQSTQRFVEHPEGVKRLSRTVDDLDETIKIIRSTIFGLRMQGGRTGEGGGLRARVSDTVTAATSSLGFAPAVRIEGLVDTDVPGEVADHALAVLGEALSNTARHAGARSVDVYLRYAQGELTLTVTDDGRGIPAGAARSGLKNMEERAVALGGDLQLGERPEGGGTRVVWRVPVRSGKG</sequence>
<keyword evidence="1" id="KW-0808">Transferase</keyword>
<feature type="domain" description="Histidine kinase/HSP90-like ATPase" evidence="5">
    <location>
        <begin position="483"/>
        <end position="574"/>
    </location>
</feature>
<dbReference type="InterPro" id="IPR036890">
    <property type="entry name" value="HATPase_C_sf"/>
</dbReference>
<dbReference type="Gene3D" id="3.30.565.10">
    <property type="entry name" value="Histidine kinase-like ATPase, C-terminal domain"/>
    <property type="match status" value="1"/>
</dbReference>
<dbReference type="PANTHER" id="PTHR24421:SF56">
    <property type="entry name" value="OXYGEN SENSOR HISTIDINE KINASE RESPONSE REGULATOR DOST"/>
    <property type="match status" value="1"/>
</dbReference>
<evidence type="ECO:0000313" key="7">
    <source>
        <dbReference type="Proteomes" id="UP001501115"/>
    </source>
</evidence>
<keyword evidence="2 6" id="KW-0418">Kinase</keyword>
<dbReference type="CDD" id="cd16917">
    <property type="entry name" value="HATPase_UhpB-NarQ-NarX-like"/>
    <property type="match status" value="1"/>
</dbReference>
<name>A0ABP8GH67_9ACTN</name>
<dbReference type="Gene3D" id="1.20.5.1930">
    <property type="match status" value="1"/>
</dbReference>
<dbReference type="EMBL" id="BAABET010000007">
    <property type="protein sequence ID" value="GAA4323927.1"/>
    <property type="molecule type" value="Genomic_DNA"/>
</dbReference>
<dbReference type="RefSeq" id="WP_345663867.1">
    <property type="nucleotide sequence ID" value="NZ_BAABET010000007.1"/>
</dbReference>
<evidence type="ECO:0000256" key="2">
    <source>
        <dbReference type="ARBA" id="ARBA00022777"/>
    </source>
</evidence>
<dbReference type="InterPro" id="IPR029016">
    <property type="entry name" value="GAF-like_dom_sf"/>
</dbReference>
<dbReference type="SUPFAM" id="SSF55874">
    <property type="entry name" value="ATPase domain of HSP90 chaperone/DNA topoisomerase II/histidine kinase"/>
    <property type="match status" value="1"/>
</dbReference>